<comment type="subcellular location">
    <subcellularLocation>
        <location evidence="1">Cytoplasm</location>
    </subcellularLocation>
</comment>
<organism evidence="11 12">
    <name type="scientific">Dongia rigui</name>
    <dbReference type="NCBI Taxonomy" id="940149"/>
    <lineage>
        <taxon>Bacteria</taxon>
        <taxon>Pseudomonadati</taxon>
        <taxon>Pseudomonadota</taxon>
        <taxon>Alphaproteobacteria</taxon>
        <taxon>Rhodospirillales</taxon>
        <taxon>Dongiaceae</taxon>
        <taxon>Dongia</taxon>
    </lineage>
</organism>
<feature type="domain" description="Aminoglycoside phosphotransferase" evidence="10">
    <location>
        <begin position="51"/>
        <end position="286"/>
    </location>
</feature>
<evidence type="ECO:0000256" key="6">
    <source>
        <dbReference type="ARBA" id="ARBA00037368"/>
    </source>
</evidence>
<keyword evidence="12" id="KW-1185">Reference proteome</keyword>
<evidence type="ECO:0000313" key="12">
    <source>
        <dbReference type="Proteomes" id="UP001271769"/>
    </source>
</evidence>
<evidence type="ECO:0000313" key="11">
    <source>
        <dbReference type="EMBL" id="MDY0873158.1"/>
    </source>
</evidence>
<dbReference type="InterPro" id="IPR002575">
    <property type="entry name" value="Aminoglycoside_PTrfase"/>
</dbReference>
<comment type="function">
    <text evidence="6">Catalyzes the GTP-dependent phosphorylation of 5-hydroxy-L-lysine.</text>
</comment>
<dbReference type="InterPro" id="IPR050249">
    <property type="entry name" value="Pseudomonas-type_ThrB"/>
</dbReference>
<evidence type="ECO:0000256" key="9">
    <source>
        <dbReference type="SAM" id="MobiDB-lite"/>
    </source>
</evidence>
<feature type="region of interest" description="Disordered" evidence="9">
    <location>
        <begin position="1"/>
        <end position="25"/>
    </location>
</feature>
<comment type="caution">
    <text evidence="11">The sequence shown here is derived from an EMBL/GenBank/DDBJ whole genome shotgun (WGS) entry which is preliminary data.</text>
</comment>
<keyword evidence="2" id="KW-0963">Cytoplasm</keyword>
<evidence type="ECO:0000256" key="2">
    <source>
        <dbReference type="ARBA" id="ARBA00022490"/>
    </source>
</evidence>
<dbReference type="RefSeq" id="WP_320501623.1">
    <property type="nucleotide sequence ID" value="NZ_JAXCLX010000002.1"/>
</dbReference>
<dbReference type="Pfam" id="PF01636">
    <property type="entry name" value="APH"/>
    <property type="match status" value="1"/>
</dbReference>
<proteinExistence type="predicted"/>
<dbReference type="EC" id="2.7.1.81" evidence="7"/>
<dbReference type="InterPro" id="IPR011009">
    <property type="entry name" value="Kinase-like_dom_sf"/>
</dbReference>
<keyword evidence="4" id="KW-0418">Kinase</keyword>
<gene>
    <name evidence="11" type="ORF">SMD31_14545</name>
</gene>
<evidence type="ECO:0000256" key="7">
    <source>
        <dbReference type="ARBA" id="ARBA00038873"/>
    </source>
</evidence>
<sequence length="360" mass="39897">MNNDIPSARTAAPLSESAGDGQLAAPPPVLSIAEAEALARDYFDLRGAASPLTSERDANFRIRNDRGSYVLKIANPAEAALVTNLQTMALLHIERIDPTLPVQRVLRSIHGRHEEILRDAEGRPMVLRLFSYLEGEPLATVARTAAQRRAIGTALARLGLALRDLKHPAADHELVWDIKHASRLRQYLPYIEGDDRRALVERVITAFDNHVRPVMPSLRWQFVHSDLNPSNVLVKKDQTDEVAGILDFGDMVHTPLVNDLAVAASYQLGQEGNPLADAGDFIQAYHETNPLTATELDLLYDLIAARMATTACITSWRAARYPENRDYILRNAPRAWAGLKAFADMPREQAQDCLHRLCGA</sequence>
<evidence type="ECO:0000256" key="3">
    <source>
        <dbReference type="ARBA" id="ARBA00022679"/>
    </source>
</evidence>
<comment type="catalytic activity">
    <reaction evidence="5">
        <text>(5R)-5-hydroxy-L-lysine + GTP = (5R)-5-phosphooxy-L-lysine + GDP + H(+)</text>
        <dbReference type="Rhea" id="RHEA:19049"/>
        <dbReference type="ChEBI" id="CHEBI:15378"/>
        <dbReference type="ChEBI" id="CHEBI:37565"/>
        <dbReference type="ChEBI" id="CHEBI:57882"/>
        <dbReference type="ChEBI" id="CHEBI:58189"/>
        <dbReference type="ChEBI" id="CHEBI:58357"/>
        <dbReference type="EC" id="2.7.1.81"/>
    </reaction>
</comment>
<reference evidence="11 12" key="1">
    <citation type="journal article" date="2013" name="Antonie Van Leeuwenhoek">
        <title>Dongia rigui sp. nov., isolated from freshwater of a large wetland in Korea.</title>
        <authorList>
            <person name="Baik K.S."/>
            <person name="Hwang Y.M."/>
            <person name="Choi J.S."/>
            <person name="Kwon J."/>
            <person name="Seong C.N."/>
        </authorList>
    </citation>
    <scope>NUCLEOTIDE SEQUENCE [LARGE SCALE GENOMIC DNA]</scope>
    <source>
        <strain evidence="11 12">04SU4-P</strain>
    </source>
</reference>
<dbReference type="SUPFAM" id="SSF56112">
    <property type="entry name" value="Protein kinase-like (PK-like)"/>
    <property type="match status" value="1"/>
</dbReference>
<evidence type="ECO:0000256" key="5">
    <source>
        <dbReference type="ARBA" id="ARBA00036820"/>
    </source>
</evidence>
<dbReference type="PANTHER" id="PTHR21064">
    <property type="entry name" value="AMINOGLYCOSIDE PHOSPHOTRANSFERASE DOMAIN-CONTAINING PROTEIN-RELATED"/>
    <property type="match status" value="1"/>
</dbReference>
<evidence type="ECO:0000256" key="8">
    <source>
        <dbReference type="ARBA" id="ARBA00040505"/>
    </source>
</evidence>
<evidence type="ECO:0000256" key="1">
    <source>
        <dbReference type="ARBA" id="ARBA00004496"/>
    </source>
</evidence>
<name>A0ABU5E0P5_9PROT</name>
<dbReference type="PANTHER" id="PTHR21064:SF1">
    <property type="entry name" value="HYDROXYLYSINE KINASE"/>
    <property type="match status" value="1"/>
</dbReference>
<accession>A0ABU5E0P5</accession>
<protein>
    <recommendedName>
        <fullName evidence="8">Hydroxylysine kinase</fullName>
        <ecNumber evidence="7">2.7.1.81</ecNumber>
    </recommendedName>
</protein>
<keyword evidence="3" id="KW-0808">Transferase</keyword>
<dbReference type="Gene3D" id="3.90.1200.10">
    <property type="match status" value="1"/>
</dbReference>
<evidence type="ECO:0000259" key="10">
    <source>
        <dbReference type="Pfam" id="PF01636"/>
    </source>
</evidence>
<dbReference type="Proteomes" id="UP001271769">
    <property type="component" value="Unassembled WGS sequence"/>
</dbReference>
<dbReference type="EMBL" id="JAXCLX010000002">
    <property type="protein sequence ID" value="MDY0873158.1"/>
    <property type="molecule type" value="Genomic_DNA"/>
</dbReference>
<evidence type="ECO:0000256" key="4">
    <source>
        <dbReference type="ARBA" id="ARBA00022777"/>
    </source>
</evidence>